<dbReference type="GO" id="GO:0000049">
    <property type="term" value="F:tRNA binding"/>
    <property type="evidence" value="ECO:0007669"/>
    <property type="project" value="UniProtKB-UniRule"/>
</dbReference>
<keyword evidence="2 11" id="KW-0004">4Fe-4S</keyword>
<evidence type="ECO:0000256" key="8">
    <source>
        <dbReference type="ARBA" id="ARBA00022723"/>
    </source>
</evidence>
<evidence type="ECO:0000256" key="4">
    <source>
        <dbReference type="ARBA" id="ARBA00022552"/>
    </source>
</evidence>
<dbReference type="Gene3D" id="1.10.150.530">
    <property type="match status" value="1"/>
</dbReference>
<dbReference type="GO" id="GO:0070475">
    <property type="term" value="P:rRNA base methylation"/>
    <property type="evidence" value="ECO:0007669"/>
    <property type="project" value="UniProtKB-UniRule"/>
</dbReference>
<feature type="active site" description="S-methylcysteine intermediate" evidence="11">
    <location>
        <position position="326"/>
    </location>
</feature>
<comment type="function">
    <text evidence="11">Specifically methylates position 2 of adenine 2503 in 23S rRNA and position 2 of adenine 37 in tRNAs.</text>
</comment>
<comment type="catalytic activity">
    <reaction evidence="11">
        <text>adenosine(2503) in 23S rRNA + 2 reduced [2Fe-2S]-[ferredoxin] + 2 S-adenosyl-L-methionine = 2-methyladenosine(2503) in 23S rRNA + 5'-deoxyadenosine + L-methionine + 2 oxidized [2Fe-2S]-[ferredoxin] + S-adenosyl-L-homocysteine</text>
        <dbReference type="Rhea" id="RHEA:42916"/>
        <dbReference type="Rhea" id="RHEA-COMP:10000"/>
        <dbReference type="Rhea" id="RHEA-COMP:10001"/>
        <dbReference type="Rhea" id="RHEA-COMP:10152"/>
        <dbReference type="Rhea" id="RHEA-COMP:10282"/>
        <dbReference type="ChEBI" id="CHEBI:17319"/>
        <dbReference type="ChEBI" id="CHEBI:33737"/>
        <dbReference type="ChEBI" id="CHEBI:33738"/>
        <dbReference type="ChEBI" id="CHEBI:57844"/>
        <dbReference type="ChEBI" id="CHEBI:57856"/>
        <dbReference type="ChEBI" id="CHEBI:59789"/>
        <dbReference type="ChEBI" id="CHEBI:74411"/>
        <dbReference type="ChEBI" id="CHEBI:74497"/>
        <dbReference type="EC" id="2.1.1.192"/>
    </reaction>
</comment>
<dbReference type="InterPro" id="IPR013785">
    <property type="entry name" value="Aldolase_TIM"/>
</dbReference>
<dbReference type="NCBIfam" id="TIGR00048">
    <property type="entry name" value="rRNA_mod_RlmN"/>
    <property type="match status" value="1"/>
</dbReference>
<feature type="binding site" evidence="11">
    <location>
        <begin position="209"/>
        <end position="211"/>
    </location>
    <ligand>
        <name>S-adenosyl-L-methionine</name>
        <dbReference type="ChEBI" id="CHEBI:59789"/>
    </ligand>
</feature>
<keyword evidence="8 11" id="KW-0479">Metal-binding</keyword>
<evidence type="ECO:0000256" key="5">
    <source>
        <dbReference type="ARBA" id="ARBA00022603"/>
    </source>
</evidence>
<keyword evidence="11" id="KW-0819">tRNA processing</keyword>
<evidence type="ECO:0000313" key="13">
    <source>
        <dbReference type="EMBL" id="OGF25973.1"/>
    </source>
</evidence>
<dbReference type="EMBL" id="MFGB01000018">
    <property type="protein sequence ID" value="OGF25973.1"/>
    <property type="molecule type" value="Genomic_DNA"/>
</dbReference>
<keyword evidence="7 11" id="KW-0949">S-adenosyl-L-methionine</keyword>
<proteinExistence type="inferred from homology"/>
<evidence type="ECO:0000256" key="2">
    <source>
        <dbReference type="ARBA" id="ARBA00022485"/>
    </source>
</evidence>
<comment type="cofactor">
    <cofactor evidence="11">
        <name>[4Fe-4S] cluster</name>
        <dbReference type="ChEBI" id="CHEBI:49883"/>
    </cofactor>
    <text evidence="11">Binds 1 [4Fe-4S] cluster. The cluster is coordinated with 3 cysteines and an exchangeable S-adenosyl-L-methionine.</text>
</comment>
<gene>
    <name evidence="11" type="primary">rlmN</name>
    <name evidence="13" type="ORF">A2227_05735</name>
</gene>
<comment type="caution">
    <text evidence="11">Lacks conserved residue(s) required for the propagation of feature annotation.</text>
</comment>
<evidence type="ECO:0000256" key="3">
    <source>
        <dbReference type="ARBA" id="ARBA00022490"/>
    </source>
</evidence>
<dbReference type="InterPro" id="IPR004383">
    <property type="entry name" value="rRNA_lsu_MTrfase_RlmN/Cfr"/>
</dbReference>
<evidence type="ECO:0000256" key="7">
    <source>
        <dbReference type="ARBA" id="ARBA00022691"/>
    </source>
</evidence>
<comment type="catalytic activity">
    <reaction evidence="11">
        <text>adenosine(37) in tRNA + 2 reduced [2Fe-2S]-[ferredoxin] + 2 S-adenosyl-L-methionine = 2-methyladenosine(37) in tRNA + 5'-deoxyadenosine + L-methionine + 2 oxidized [2Fe-2S]-[ferredoxin] + S-adenosyl-L-homocysteine</text>
        <dbReference type="Rhea" id="RHEA:43332"/>
        <dbReference type="Rhea" id="RHEA-COMP:10000"/>
        <dbReference type="Rhea" id="RHEA-COMP:10001"/>
        <dbReference type="Rhea" id="RHEA-COMP:10162"/>
        <dbReference type="Rhea" id="RHEA-COMP:10485"/>
        <dbReference type="ChEBI" id="CHEBI:17319"/>
        <dbReference type="ChEBI" id="CHEBI:33737"/>
        <dbReference type="ChEBI" id="CHEBI:33738"/>
        <dbReference type="ChEBI" id="CHEBI:57844"/>
        <dbReference type="ChEBI" id="CHEBI:57856"/>
        <dbReference type="ChEBI" id="CHEBI:59789"/>
        <dbReference type="ChEBI" id="CHEBI:74411"/>
        <dbReference type="ChEBI" id="CHEBI:74497"/>
        <dbReference type="EC" id="2.1.1.192"/>
    </reaction>
</comment>
<keyword evidence="3 11" id="KW-0963">Cytoplasm</keyword>
<dbReference type="GO" id="GO:0002935">
    <property type="term" value="F:tRNA (adenine(37)-C2)-methyltransferase activity"/>
    <property type="evidence" value="ECO:0007669"/>
    <property type="project" value="UniProtKB-UniRule"/>
</dbReference>
<dbReference type="Pfam" id="PF04055">
    <property type="entry name" value="Radical_SAM"/>
    <property type="match status" value="1"/>
</dbReference>
<evidence type="ECO:0000259" key="12">
    <source>
        <dbReference type="PROSITE" id="PS51918"/>
    </source>
</evidence>
<keyword evidence="10 11" id="KW-0411">Iron-sulfur</keyword>
<evidence type="ECO:0000256" key="9">
    <source>
        <dbReference type="ARBA" id="ARBA00023004"/>
    </source>
</evidence>
<evidence type="ECO:0000256" key="11">
    <source>
        <dbReference type="HAMAP-Rule" id="MF_01849"/>
    </source>
</evidence>
<keyword evidence="9 11" id="KW-0408">Iron</keyword>
<dbReference type="InterPro" id="IPR058240">
    <property type="entry name" value="rSAM_sf"/>
</dbReference>
<feature type="binding site" evidence="11">
    <location>
        <position position="106"/>
    </location>
    <ligand>
        <name>[4Fe-4S] cluster</name>
        <dbReference type="ChEBI" id="CHEBI:49883"/>
        <note>4Fe-4S-S-AdoMet</note>
    </ligand>
</feature>
<comment type="caution">
    <text evidence="13">The sequence shown here is derived from an EMBL/GenBank/DDBJ whole genome shotgun (WGS) entry which is preliminary data.</text>
</comment>
<organism evidence="13 14">
    <name type="scientific">Candidatus Falkowbacteria bacterium RIFOXYA2_FULL_47_19</name>
    <dbReference type="NCBI Taxonomy" id="1797994"/>
    <lineage>
        <taxon>Bacteria</taxon>
        <taxon>Candidatus Falkowiibacteriota</taxon>
    </lineage>
</organism>
<accession>A0A1F5SHP7</accession>
<feature type="binding site" evidence="11">
    <location>
        <position position="285"/>
    </location>
    <ligand>
        <name>S-adenosyl-L-methionine</name>
        <dbReference type="ChEBI" id="CHEBI:59789"/>
    </ligand>
</feature>
<feature type="binding site" evidence="11">
    <location>
        <position position="102"/>
    </location>
    <ligand>
        <name>[4Fe-4S] cluster</name>
        <dbReference type="ChEBI" id="CHEBI:49883"/>
        <note>4Fe-4S-S-AdoMet</note>
    </ligand>
</feature>
<reference evidence="13 14" key="1">
    <citation type="journal article" date="2016" name="Nat. Commun.">
        <title>Thousands of microbial genomes shed light on interconnected biogeochemical processes in an aquifer system.</title>
        <authorList>
            <person name="Anantharaman K."/>
            <person name="Brown C.T."/>
            <person name="Hug L.A."/>
            <person name="Sharon I."/>
            <person name="Castelle C.J."/>
            <person name="Probst A.J."/>
            <person name="Thomas B.C."/>
            <person name="Singh A."/>
            <person name="Wilkins M.J."/>
            <person name="Karaoz U."/>
            <person name="Brodie E.L."/>
            <person name="Williams K.H."/>
            <person name="Hubbard S.S."/>
            <person name="Banfield J.F."/>
        </authorList>
    </citation>
    <scope>NUCLEOTIDE SEQUENCE [LARGE SCALE GENOMIC DNA]</scope>
</reference>
<comment type="similarity">
    <text evidence="11">Belongs to the radical SAM superfamily. RlmN family.</text>
</comment>
<dbReference type="FunFam" id="3.20.20.70:FF:000014">
    <property type="entry name" value="Probable dual-specificity RNA methyltransferase RlmN"/>
    <property type="match status" value="1"/>
</dbReference>
<dbReference type="Gene3D" id="3.20.20.70">
    <property type="entry name" value="Aldolase class I"/>
    <property type="match status" value="1"/>
</dbReference>
<dbReference type="PANTHER" id="PTHR30544">
    <property type="entry name" value="23S RRNA METHYLTRANSFERASE"/>
    <property type="match status" value="1"/>
</dbReference>
<dbReference type="GO" id="GO:0030488">
    <property type="term" value="P:tRNA methylation"/>
    <property type="evidence" value="ECO:0007669"/>
    <property type="project" value="UniProtKB-UniRule"/>
</dbReference>
<dbReference type="InterPro" id="IPR027492">
    <property type="entry name" value="RNA_MTrfase_RlmN"/>
</dbReference>
<feature type="binding site" evidence="11">
    <location>
        <begin position="154"/>
        <end position="155"/>
    </location>
    <ligand>
        <name>S-adenosyl-L-methionine</name>
        <dbReference type="ChEBI" id="CHEBI:59789"/>
    </ligand>
</feature>
<dbReference type="SUPFAM" id="SSF102114">
    <property type="entry name" value="Radical SAM enzymes"/>
    <property type="match status" value="1"/>
</dbReference>
<feature type="binding site" evidence="11">
    <location>
        <position position="186"/>
    </location>
    <ligand>
        <name>S-adenosyl-L-methionine</name>
        <dbReference type="ChEBI" id="CHEBI:59789"/>
    </ligand>
</feature>
<dbReference type="CDD" id="cd01335">
    <property type="entry name" value="Radical_SAM"/>
    <property type="match status" value="1"/>
</dbReference>
<dbReference type="GO" id="GO:0046872">
    <property type="term" value="F:metal ion binding"/>
    <property type="evidence" value="ECO:0007669"/>
    <property type="project" value="UniProtKB-KW"/>
</dbReference>
<dbReference type="PANTHER" id="PTHR30544:SF5">
    <property type="entry name" value="RADICAL SAM CORE DOMAIN-CONTAINING PROTEIN"/>
    <property type="match status" value="1"/>
</dbReference>
<keyword evidence="11" id="KW-1015">Disulfide bond</keyword>
<dbReference type="STRING" id="1797994.A2227_05735"/>
<dbReference type="GO" id="GO:0051539">
    <property type="term" value="F:4 iron, 4 sulfur cluster binding"/>
    <property type="evidence" value="ECO:0007669"/>
    <property type="project" value="UniProtKB-UniRule"/>
</dbReference>
<dbReference type="Proteomes" id="UP000178367">
    <property type="component" value="Unassembled WGS sequence"/>
</dbReference>
<dbReference type="GO" id="GO:0019843">
    <property type="term" value="F:rRNA binding"/>
    <property type="evidence" value="ECO:0007669"/>
    <property type="project" value="UniProtKB-UniRule"/>
</dbReference>
<dbReference type="AlphaFoldDB" id="A0A1F5SHP7"/>
<dbReference type="SFLD" id="SFLDG01062">
    <property type="entry name" value="methyltransferase_(Class_A)"/>
    <property type="match status" value="1"/>
</dbReference>
<comment type="subcellular location">
    <subcellularLocation>
        <location evidence="1 11">Cytoplasm</location>
    </subcellularLocation>
</comment>
<protein>
    <recommendedName>
        <fullName evidence="11">Probable dual-specificity RNA methyltransferase RlmN</fullName>
        <ecNumber evidence="11">2.1.1.192</ecNumber>
    </recommendedName>
    <alternativeName>
        <fullName evidence="11">23S rRNA (adenine(2503)-C(2))-methyltransferase</fullName>
    </alternativeName>
    <alternativeName>
        <fullName evidence="11">23S rRNA m2A2503 methyltransferase</fullName>
    </alternativeName>
    <alternativeName>
        <fullName evidence="11">Ribosomal RNA large subunit methyltransferase N</fullName>
    </alternativeName>
    <alternativeName>
        <fullName evidence="11">tRNA (adenine(37)-C(2))-methyltransferase</fullName>
    </alternativeName>
    <alternativeName>
        <fullName evidence="11">tRNA m2A37 methyltransferase</fullName>
    </alternativeName>
</protein>
<dbReference type="HAMAP" id="MF_01849">
    <property type="entry name" value="RNA_methyltr_RlmN"/>
    <property type="match status" value="1"/>
</dbReference>
<dbReference type="GO" id="GO:0005737">
    <property type="term" value="C:cytoplasm"/>
    <property type="evidence" value="ECO:0007669"/>
    <property type="project" value="UniProtKB-SubCell"/>
</dbReference>
<keyword evidence="4 11" id="KW-0698">rRNA processing</keyword>
<evidence type="ECO:0000256" key="10">
    <source>
        <dbReference type="ARBA" id="ARBA00023014"/>
    </source>
</evidence>
<sequence>MDLYKLQTILKGEPPYRFKQARKAVFSDLAEDWSEVTSLPLGLREKLNADCPLRIEGKISGSKNSRTQKALISFDEGQGIETVLMRHGDGRRTLCVSSQIGCPIACAFCATGQMGFKRNLSVSEIIDQYLFFARHLKKEPGSPKITNIVFMGMGEPFLNYDNLLSSIKIINDPETIGLGARHISVSTVGIIDKIRRFAKENIQANLAVSLHAPDDGLRSRLIPINRKYPIRNILAAVDYYIDKTSRRVMFEYMLIKGVNDSPAEARQLAIIMRKPLYLVNLINYNPTGEFRPAEREAAEKFKIILKKEKVAVTERASFGIDIEAACGQLAGRSGADQ</sequence>
<feature type="active site" description="Proton acceptor" evidence="11">
    <location>
        <position position="81"/>
    </location>
</feature>
<feature type="binding site" evidence="11">
    <location>
        <position position="109"/>
    </location>
    <ligand>
        <name>[4Fe-4S] cluster</name>
        <dbReference type="ChEBI" id="CHEBI:49883"/>
        <note>4Fe-4S-S-AdoMet</note>
    </ligand>
</feature>
<name>A0A1F5SHP7_9BACT</name>
<dbReference type="SFLD" id="SFLDF00275">
    <property type="entry name" value="adenosine_C2_methyltransferase"/>
    <property type="match status" value="1"/>
</dbReference>
<dbReference type="PIRSF" id="PIRSF006004">
    <property type="entry name" value="CHP00048"/>
    <property type="match status" value="1"/>
</dbReference>
<dbReference type="GO" id="GO:0070040">
    <property type="term" value="F:rRNA (adenine(2503)-C2-)-methyltransferase activity"/>
    <property type="evidence" value="ECO:0007669"/>
    <property type="project" value="UniProtKB-UniRule"/>
</dbReference>
<keyword evidence="6 11" id="KW-0808">Transferase</keyword>
<dbReference type="PROSITE" id="PS51918">
    <property type="entry name" value="RADICAL_SAM"/>
    <property type="match status" value="1"/>
</dbReference>
<evidence type="ECO:0000256" key="6">
    <source>
        <dbReference type="ARBA" id="ARBA00022679"/>
    </source>
</evidence>
<dbReference type="SFLD" id="SFLDS00029">
    <property type="entry name" value="Radical_SAM"/>
    <property type="match status" value="1"/>
</dbReference>
<comment type="miscellaneous">
    <text evidence="11">Reaction proceeds by a ping-pong mechanism involving intermediate methylation of a conserved cysteine residue.</text>
</comment>
<dbReference type="EC" id="2.1.1.192" evidence="11"/>
<feature type="domain" description="Radical SAM core" evidence="12">
    <location>
        <begin position="88"/>
        <end position="321"/>
    </location>
</feature>
<dbReference type="InterPro" id="IPR040072">
    <property type="entry name" value="Methyltransferase_A"/>
</dbReference>
<evidence type="ECO:0000256" key="1">
    <source>
        <dbReference type="ARBA" id="ARBA00004496"/>
    </source>
</evidence>
<keyword evidence="5 11" id="KW-0489">Methyltransferase</keyword>
<dbReference type="InterPro" id="IPR007197">
    <property type="entry name" value="rSAM"/>
</dbReference>
<evidence type="ECO:0000313" key="14">
    <source>
        <dbReference type="Proteomes" id="UP000178367"/>
    </source>
</evidence>